<dbReference type="InterPro" id="IPR014001">
    <property type="entry name" value="Helicase_ATP-bd"/>
</dbReference>
<comment type="function">
    <text evidence="8">RNA helicase.</text>
</comment>
<dbReference type="EMBL" id="JADBJN010000003">
    <property type="protein sequence ID" value="KAG5671579.1"/>
    <property type="molecule type" value="Genomic_DNA"/>
</dbReference>
<dbReference type="PROSITE" id="PS51192">
    <property type="entry name" value="HELICASE_ATP_BIND_1"/>
    <property type="match status" value="1"/>
</dbReference>
<evidence type="ECO:0000259" key="10">
    <source>
        <dbReference type="PROSITE" id="PS51192"/>
    </source>
</evidence>
<dbReference type="GO" id="GO:0003723">
    <property type="term" value="F:RNA binding"/>
    <property type="evidence" value="ECO:0007669"/>
    <property type="project" value="UniProtKB-UniRule"/>
</dbReference>
<feature type="region of interest" description="Disordered" evidence="9">
    <location>
        <begin position="524"/>
        <end position="574"/>
    </location>
</feature>
<keyword evidence="13" id="KW-1185">Reference proteome</keyword>
<dbReference type="InterPro" id="IPR025313">
    <property type="entry name" value="SPB4-like_CTE"/>
</dbReference>
<dbReference type="SMART" id="SM00490">
    <property type="entry name" value="HELICc"/>
    <property type="match status" value="1"/>
</dbReference>
<feature type="compositionally biased region" description="Basic and acidic residues" evidence="9">
    <location>
        <begin position="524"/>
        <end position="537"/>
    </location>
</feature>
<accession>A0A9J6BQ88</accession>
<keyword evidence="4 8" id="KW-0067">ATP-binding</keyword>
<evidence type="ECO:0000256" key="9">
    <source>
        <dbReference type="SAM" id="MobiDB-lite"/>
    </source>
</evidence>
<feature type="domain" description="Helicase ATP-binding" evidence="10">
    <location>
        <begin position="39"/>
        <end position="227"/>
    </location>
</feature>
<dbReference type="SMART" id="SM00487">
    <property type="entry name" value="DEXDc"/>
    <property type="match status" value="1"/>
</dbReference>
<dbReference type="InterPro" id="IPR011545">
    <property type="entry name" value="DEAD/DEAH_box_helicase_dom"/>
</dbReference>
<dbReference type="SUPFAM" id="SSF52540">
    <property type="entry name" value="P-loop containing nucleoside triphosphate hydrolases"/>
    <property type="match status" value="1"/>
</dbReference>
<gene>
    <name evidence="12" type="ORF">PVAND_001772</name>
</gene>
<dbReference type="Pfam" id="PF13959">
    <property type="entry name" value="CTE_SPB4"/>
    <property type="match status" value="1"/>
</dbReference>
<feature type="compositionally biased region" description="Basic and acidic residues" evidence="9">
    <location>
        <begin position="546"/>
        <end position="561"/>
    </location>
</feature>
<dbReference type="InterPro" id="IPR001650">
    <property type="entry name" value="Helicase_C-like"/>
</dbReference>
<evidence type="ECO:0000313" key="13">
    <source>
        <dbReference type="Proteomes" id="UP001107558"/>
    </source>
</evidence>
<dbReference type="GO" id="GO:0016787">
    <property type="term" value="F:hydrolase activity"/>
    <property type="evidence" value="ECO:0007669"/>
    <property type="project" value="UniProtKB-KW"/>
</dbReference>
<evidence type="ECO:0000256" key="1">
    <source>
        <dbReference type="ARBA" id="ARBA00022741"/>
    </source>
</evidence>
<keyword evidence="1 8" id="KW-0547">Nucleotide-binding</keyword>
<keyword evidence="2 8" id="KW-0378">Hydrolase</keyword>
<dbReference type="FunFam" id="3.40.50.300:FF:000877">
    <property type="entry name" value="RNA helicase"/>
    <property type="match status" value="1"/>
</dbReference>
<sequence length="613" mass="70219">MSEKLNWENLEKPLSKAVLKVIKNVFQFIKMTPVQCGTIPQLLSCKDVAVEAVTGSGKTLSFLIPIIEILLKRHKESSWKKNEIGAIVISPTRELAVQTSDVLAKFLKEPELSFLTQKLLVGGTSVEEDIESLISNGAQILICTVGRLLDLLERNNDNDLKLAGRVKSLEILILDEGDRLLSLGFEVPLNTILSYLPRQRRTGLFSATQTKELLDLMRAGLRNPVTVTVKEKANQNTPKLLQNYYMIVPSEQKINFLLKFIQSHDIQKAMLFLPTCACVEYWNEILPHLINTTKILAIHGKMKKKRLKILNEFRIAEKALLLCTDVMARGIDIPEIDWVLQFDPPSNAEAFVHRSGRSGRQGREGNALIMLQSNEIAYIDFISKNQKVVLKLYEYDESWADDLKYINSIIHKLQTADKSIFDKGTQAFVSHIKAYSKHECYLILRLKDLDLGKVATSYGLLRLPKMPEMKDEFKKSFIGPTTEVNVNDLKYKNKQKQEAYKAKQEIYQTTGEWPGKKILKKSNESWAETKKKKELRKENRKKRQEAKKSMREAKDNGEHVNNKRKNKYTQEDLDELAKDIRAIKRFKKNKISKEELDEQIGYSNSDCDSLDSD</sequence>
<comment type="similarity">
    <text evidence="6">Belongs to the DEAD box helicase family. DDX55/SPB4 subfamily.</text>
</comment>
<evidence type="ECO:0000259" key="11">
    <source>
        <dbReference type="PROSITE" id="PS51194"/>
    </source>
</evidence>
<dbReference type="PANTHER" id="PTHR24031">
    <property type="entry name" value="RNA HELICASE"/>
    <property type="match status" value="1"/>
</dbReference>
<keyword evidence="5 8" id="KW-0694">RNA-binding</keyword>
<feature type="domain" description="Helicase C-terminal" evidence="11">
    <location>
        <begin position="253"/>
        <end position="404"/>
    </location>
</feature>
<evidence type="ECO:0000256" key="3">
    <source>
        <dbReference type="ARBA" id="ARBA00022806"/>
    </source>
</evidence>
<dbReference type="GO" id="GO:0005524">
    <property type="term" value="F:ATP binding"/>
    <property type="evidence" value="ECO:0007669"/>
    <property type="project" value="UniProtKB-UniRule"/>
</dbReference>
<dbReference type="AlphaFoldDB" id="A0A9J6BQ88"/>
<proteinExistence type="inferred from homology"/>
<comment type="caution">
    <text evidence="12">The sequence shown here is derived from an EMBL/GenBank/DDBJ whole genome shotgun (WGS) entry which is preliminary data.</text>
</comment>
<evidence type="ECO:0000256" key="4">
    <source>
        <dbReference type="ARBA" id="ARBA00022840"/>
    </source>
</evidence>
<dbReference type="InterPro" id="IPR027417">
    <property type="entry name" value="P-loop_NTPase"/>
</dbReference>
<evidence type="ECO:0000256" key="6">
    <source>
        <dbReference type="ARBA" id="ARBA00038002"/>
    </source>
</evidence>
<dbReference type="Gene3D" id="3.40.50.300">
    <property type="entry name" value="P-loop containing nucleotide triphosphate hydrolases"/>
    <property type="match status" value="2"/>
</dbReference>
<dbReference type="GO" id="GO:0003724">
    <property type="term" value="F:RNA helicase activity"/>
    <property type="evidence" value="ECO:0007669"/>
    <property type="project" value="UniProtKB-EC"/>
</dbReference>
<evidence type="ECO:0000256" key="2">
    <source>
        <dbReference type="ARBA" id="ARBA00022801"/>
    </source>
</evidence>
<dbReference type="CDD" id="cd17960">
    <property type="entry name" value="DEADc_DDX55"/>
    <property type="match status" value="1"/>
</dbReference>
<keyword evidence="3 8" id="KW-0347">Helicase</keyword>
<feature type="region of interest" description="Disordered" evidence="9">
    <location>
        <begin position="594"/>
        <end position="613"/>
    </location>
</feature>
<organism evidence="12 13">
    <name type="scientific">Polypedilum vanderplanki</name>
    <name type="common">Sleeping chironomid midge</name>
    <dbReference type="NCBI Taxonomy" id="319348"/>
    <lineage>
        <taxon>Eukaryota</taxon>
        <taxon>Metazoa</taxon>
        <taxon>Ecdysozoa</taxon>
        <taxon>Arthropoda</taxon>
        <taxon>Hexapoda</taxon>
        <taxon>Insecta</taxon>
        <taxon>Pterygota</taxon>
        <taxon>Neoptera</taxon>
        <taxon>Endopterygota</taxon>
        <taxon>Diptera</taxon>
        <taxon>Nematocera</taxon>
        <taxon>Chironomoidea</taxon>
        <taxon>Chironomidae</taxon>
        <taxon>Chironominae</taxon>
        <taxon>Polypedilum</taxon>
        <taxon>Polypedilum</taxon>
    </lineage>
</organism>
<dbReference type="Pfam" id="PF00271">
    <property type="entry name" value="Helicase_C"/>
    <property type="match status" value="1"/>
</dbReference>
<dbReference type="CDD" id="cd18787">
    <property type="entry name" value="SF2_C_DEAD"/>
    <property type="match status" value="1"/>
</dbReference>
<dbReference type="Pfam" id="PF00270">
    <property type="entry name" value="DEAD"/>
    <property type="match status" value="1"/>
</dbReference>
<comment type="domain">
    <text evidence="8">The Q motif is unique to and characteristic of the DEAD box family of RNA helicases and controls ATP binding and hydrolysis.</text>
</comment>
<protein>
    <recommendedName>
        <fullName evidence="8">ATP-dependent RNA helicase</fullName>
        <ecNumber evidence="8">3.6.4.13</ecNumber>
    </recommendedName>
</protein>
<dbReference type="Proteomes" id="UP001107558">
    <property type="component" value="Chromosome 3"/>
</dbReference>
<reference evidence="12" key="1">
    <citation type="submission" date="2021-03" db="EMBL/GenBank/DDBJ databases">
        <title>Chromosome level genome of the anhydrobiotic midge Polypedilum vanderplanki.</title>
        <authorList>
            <person name="Yoshida Y."/>
            <person name="Kikawada T."/>
            <person name="Gusev O."/>
        </authorList>
    </citation>
    <scope>NUCLEOTIDE SEQUENCE</scope>
    <source>
        <strain evidence="12">NIAS01</strain>
        <tissue evidence="12">Whole body or cell culture</tissue>
    </source>
</reference>
<dbReference type="EC" id="3.6.4.13" evidence="8"/>
<evidence type="ECO:0000256" key="5">
    <source>
        <dbReference type="ARBA" id="ARBA00022884"/>
    </source>
</evidence>
<evidence type="ECO:0000256" key="8">
    <source>
        <dbReference type="RuleBase" id="RU365068"/>
    </source>
</evidence>
<comment type="catalytic activity">
    <reaction evidence="7 8">
        <text>ATP + H2O = ADP + phosphate + H(+)</text>
        <dbReference type="Rhea" id="RHEA:13065"/>
        <dbReference type="ChEBI" id="CHEBI:15377"/>
        <dbReference type="ChEBI" id="CHEBI:15378"/>
        <dbReference type="ChEBI" id="CHEBI:30616"/>
        <dbReference type="ChEBI" id="CHEBI:43474"/>
        <dbReference type="ChEBI" id="CHEBI:456216"/>
        <dbReference type="EC" id="3.6.4.13"/>
    </reaction>
</comment>
<dbReference type="SMART" id="SM01178">
    <property type="entry name" value="DUF4217"/>
    <property type="match status" value="1"/>
</dbReference>
<evidence type="ECO:0000313" key="12">
    <source>
        <dbReference type="EMBL" id="KAG5671579.1"/>
    </source>
</evidence>
<name>A0A9J6BQ88_POLVA</name>
<dbReference type="OrthoDB" id="7396459at2759"/>
<evidence type="ECO:0000256" key="7">
    <source>
        <dbReference type="ARBA" id="ARBA00047984"/>
    </source>
</evidence>
<dbReference type="PROSITE" id="PS51194">
    <property type="entry name" value="HELICASE_CTER"/>
    <property type="match status" value="1"/>
</dbReference>